<evidence type="ECO:0000256" key="4">
    <source>
        <dbReference type="ARBA" id="ARBA00023163"/>
    </source>
</evidence>
<evidence type="ECO:0000256" key="3">
    <source>
        <dbReference type="ARBA" id="ARBA00022695"/>
    </source>
</evidence>
<dbReference type="BRENDA" id="2.7.7.6">
    <property type="organism ID" value="2260"/>
</dbReference>
<organismHost>
    <name type="scientific">Clupeidae</name>
    <name type="common">herrings</name>
    <dbReference type="NCBI Taxonomy" id="55118"/>
</organismHost>
<reference evidence="8" key="1">
    <citation type="journal article" date="1995" name="J. Gen. Virol.">
        <title>Identification and properties of the largest subunit of the DNA-dependent RNA polymerase of fish lymphocystis disease virus: dramatic difference in the domain organization in the family Iridoviridae.</title>
        <authorList>
            <person name="Muller M."/>
            <person name="Schnitzler P."/>
            <person name="Koonin E.V."/>
            <person name="Darai G."/>
        </authorList>
    </citation>
    <scope>NUCLEOTIDE SEQUENCE</scope>
</reference>
<dbReference type="InterPro" id="IPR045867">
    <property type="entry name" value="DNA-dir_RpoC_beta_prime"/>
</dbReference>
<evidence type="ECO:0000256" key="6">
    <source>
        <dbReference type="RuleBase" id="RU004279"/>
    </source>
</evidence>
<dbReference type="InterPro" id="IPR007080">
    <property type="entry name" value="RNA_pol_Rpb1_1"/>
</dbReference>
<organismHost>
    <name type="scientific">Percichthyidae</name>
    <name type="common">temperate perches</name>
    <dbReference type="NCBI Taxonomy" id="8162"/>
</organismHost>
<reference evidence="8" key="2">
    <citation type="journal article" date="1995" name="J. Gen. Virol.">
        <title>Identification of the gene encoding the largest subunit of dna-dependent rna polymerase of fish lymphocystis disease virus.</title>
        <authorList>
            <person name="Mueller M."/>
            <person name="Schnitzler P."/>
            <person name="Koonin E.V."/>
            <person name="Darai G."/>
        </authorList>
    </citation>
    <scope>NUCLEOTIDE SEQUENCE</scope>
</reference>
<feature type="domain" description="RNA polymerase N-terminal" evidence="7">
    <location>
        <begin position="153"/>
        <end position="472"/>
    </location>
</feature>
<accession>Q83066</accession>
<dbReference type="Pfam" id="PF05000">
    <property type="entry name" value="RNA_pol_Rpb1_4"/>
    <property type="match status" value="1"/>
</dbReference>
<comment type="function">
    <text evidence="6">DNA-dependent RNA polymerase catalyzes the transcription of DNA into RNA using the four ribonucleoside triphosphates as substrates.</text>
</comment>
<dbReference type="GO" id="GO:0000428">
    <property type="term" value="C:DNA-directed RNA polymerase complex"/>
    <property type="evidence" value="ECO:0007669"/>
    <property type="project" value="UniProtKB-KW"/>
</dbReference>
<dbReference type="Pfam" id="PF00623">
    <property type="entry name" value="RNA_pol_Rpb1_2"/>
    <property type="match status" value="1"/>
</dbReference>
<dbReference type="Gene3D" id="1.10.132.30">
    <property type="match status" value="1"/>
</dbReference>
<keyword evidence="2 6" id="KW-0808">Transferase</keyword>
<dbReference type="Pfam" id="PF04983">
    <property type="entry name" value="RNA_pol_Rpb1_3"/>
    <property type="match status" value="1"/>
</dbReference>
<dbReference type="InterPro" id="IPR038120">
    <property type="entry name" value="Rpb1_funnel_sf"/>
</dbReference>
<dbReference type="InterPro" id="IPR000722">
    <property type="entry name" value="RNA_pol_asu"/>
</dbReference>
<dbReference type="InterPro" id="IPR044893">
    <property type="entry name" value="RNA_pol_Rpb1_clamp_domain"/>
</dbReference>
<dbReference type="EC" id="2.7.7.6" evidence="6"/>
<sequence length="1199" mass="134370">MDLTSFNFSLSSDDIILKNSVTEINKCCLKQEKQSIYDPYLGGIEGLCPTCTKDSYQCPGHFGHINLAIPILIFYKEAVNILKKHCLNCGLNTLSSPCENCSVVHPSIKLTENEIGLSKIQLKHKDKKIELLEPDKIKLIFEKITAPAHIHPTNLILTKFPVLPPCCRPQTPLVDDDLSVFLSQIVKLNNKLKLNYCPQVADQLRLKILCYVDNSKGKATHNTNHKAMTGIKERLSKKTGILRQNMMGKRRNQTARSVVGPDTTLKLDEVAIPYEIANNLTIPIKITPFNYKLISSYKIAAVIKANGAKYCIPTDRQKYVLIHGDSIACSKNGQEFMVTDCNAVVPDNFEPIKKLVPFPLPTIEIGDTIERFLEDGDPVILNRQPTLHRNSMLGMKIVKKLGKTIRVNLAVTHGFNMDFDGDEGNLYLPQSEEARFEVAELMNPKKLIISNKYPQAEIFPVQDAVLGAYLMTKYPNMTQEEYFDCLTALDLFYKPVKQYTTINLIKLLLPNDFCLDLTSLTIVNGQIITGFLTGKTLKIIVQYLALEYPCEQVVYFIDQIQSLTNKWLLNHPFSVGIKDCVELKCETHTIIKNYYIKANKAYNEAPFFYKETAVGIVLNSVKDAATKIIKTDENNAFVVMANAGSKGDCFNLVQIGGLLGQQYVNGQRPGYETDDDRKTLACYPRIVTDLIDKYESRGFVSSCFINGLNPRECFFHAKSGREGMINTSQTTGVTGYAERRMVKLTENIIIAYDGSVRDAKNNIVQFIYGNHGMNPAKCFKTGIPLCFKRLAYKLNLNYTGPLTIPNYNNILELIFFKQLPEPIQEYVLQFHRNNIKAGAVLIPKSACQIWTETVRKAYVAAIIDPGEAVGIICAQAIGAKQTQQTLNTFHKAGTLSEAGHRQFGEILSLTQKPKKRSCYLKLKNVPSNPTEIRDLLGCSLICKPLTDCSEPGAFKVTYLKTKTILEIKLNIDVCFKHRISPDDIISAAVQKFEAPYFCLASTFDSILLSWSTHCCIDKIFKDVLKLKIGPVQGVTGYDLYPIPHTKPIEYAIVTKGSNLQKLLSHPHIKTEGAICDDVWDIYKTLGLAAVRKRLREMIKTCVGEEIYPEHIQLLVDQMTYKGKPMPIDRYTMRTHQVGPLSRAAFEESLDILVNSAVIGETDTLNGVSACVIAGKKTFIGTGFPKLIYDPTYLKSATLV</sequence>
<evidence type="ECO:0000256" key="2">
    <source>
        <dbReference type="ARBA" id="ARBA00022679"/>
    </source>
</evidence>
<dbReference type="InterPro" id="IPR006592">
    <property type="entry name" value="RNA_pol_N"/>
</dbReference>
<dbReference type="Gene3D" id="2.40.40.20">
    <property type="match status" value="1"/>
</dbReference>
<dbReference type="GO" id="GO:0003899">
    <property type="term" value="F:DNA-directed RNA polymerase activity"/>
    <property type="evidence" value="ECO:0007669"/>
    <property type="project" value="UniProtKB-EC"/>
</dbReference>
<name>Q83066_FLDV</name>
<dbReference type="Pfam" id="PF04997">
    <property type="entry name" value="RNA_pol_Rpb1_1"/>
    <property type="match status" value="2"/>
</dbReference>
<dbReference type="GO" id="GO:0006351">
    <property type="term" value="P:DNA-templated transcription"/>
    <property type="evidence" value="ECO:0007669"/>
    <property type="project" value="InterPro"/>
</dbReference>
<organismHost>
    <name type="scientific">Osmeridae</name>
    <name type="common">smelts</name>
    <dbReference type="NCBI Taxonomy" id="8012"/>
</organismHost>
<organismHost>
    <name type="scientific">Soleidae</name>
    <name type="common">soles</name>
    <dbReference type="NCBI Taxonomy" id="30948"/>
</organismHost>
<dbReference type="InterPro" id="IPR007081">
    <property type="entry name" value="RNA_pol_Rpb1_5"/>
</dbReference>
<protein>
    <recommendedName>
        <fullName evidence="6">DNA-directed RNA polymerase subunit</fullName>
        <ecNumber evidence="6">2.7.7.6</ecNumber>
    </recommendedName>
</protein>
<keyword evidence="4 6" id="KW-0804">Transcription</keyword>
<dbReference type="InterPro" id="IPR007066">
    <property type="entry name" value="RNA_pol_Rpb1_3"/>
</dbReference>
<dbReference type="Gene3D" id="1.10.274.100">
    <property type="entry name" value="RNA polymerase Rpb1, domain 3"/>
    <property type="match status" value="1"/>
</dbReference>
<organismHost>
    <name type="scientific">Centrarchidae</name>
    <name type="common">sunfishes</name>
    <dbReference type="NCBI Taxonomy" id="8180"/>
</organismHost>
<evidence type="ECO:0000256" key="5">
    <source>
        <dbReference type="ARBA" id="ARBA00048552"/>
    </source>
</evidence>
<dbReference type="Gene3D" id="3.30.1490.180">
    <property type="entry name" value="RNA polymerase ii"/>
    <property type="match status" value="1"/>
</dbReference>
<dbReference type="SMR" id="Q83066"/>
<dbReference type="Pfam" id="PF04998">
    <property type="entry name" value="RNA_pol_Rpb1_5"/>
    <property type="match status" value="1"/>
</dbReference>
<dbReference type="Gene3D" id="4.10.860.120">
    <property type="entry name" value="RNA polymerase II, clamp domain"/>
    <property type="match status" value="1"/>
</dbReference>
<dbReference type="InterPro" id="IPR042102">
    <property type="entry name" value="RNA_pol_Rpb1_3_sf"/>
</dbReference>
<comment type="similarity">
    <text evidence="6">Belongs to the RNA polymerase beta' chain family.</text>
</comment>
<organism evidence="8">
    <name type="scientific">Fish lymphocystis disease virus</name>
    <name type="common">FLDV</name>
    <dbReference type="NCBI Taxonomy" id="36363"/>
    <lineage>
        <taxon>Viruses</taxon>
        <taxon>Varidnaviria</taxon>
        <taxon>Bamfordvirae</taxon>
        <taxon>Nucleocytoviricota</taxon>
        <taxon>Megaviricetes</taxon>
        <taxon>Pimascovirales</taxon>
        <taxon>Pimascovirales incertae sedis</taxon>
        <taxon>Iridoviridae</taxon>
        <taxon>Alphairidovirinae</taxon>
        <taxon>Lymphocystivirus</taxon>
        <taxon>Lymphocystivirus platichthys1</taxon>
    </lineage>
</organism>
<evidence type="ECO:0000256" key="1">
    <source>
        <dbReference type="ARBA" id="ARBA00022478"/>
    </source>
</evidence>
<organismHost>
    <name type="scientific">Percidae</name>
    <name type="common">perches</name>
    <dbReference type="NCBI Taxonomy" id="8165"/>
</organismHost>
<comment type="catalytic activity">
    <reaction evidence="5 6">
        <text>RNA(n) + a ribonucleoside 5'-triphosphate = RNA(n+1) + diphosphate</text>
        <dbReference type="Rhea" id="RHEA:21248"/>
        <dbReference type="Rhea" id="RHEA-COMP:14527"/>
        <dbReference type="Rhea" id="RHEA-COMP:17342"/>
        <dbReference type="ChEBI" id="CHEBI:33019"/>
        <dbReference type="ChEBI" id="CHEBI:61557"/>
        <dbReference type="ChEBI" id="CHEBI:140395"/>
        <dbReference type="EC" id="2.7.7.6"/>
    </reaction>
</comment>
<dbReference type="EMBL" id="L34213">
    <property type="protein sequence ID" value="AAA92868.1"/>
    <property type="molecule type" value="Genomic_DNA"/>
</dbReference>
<dbReference type="Gene3D" id="6.20.50.80">
    <property type="match status" value="1"/>
</dbReference>
<dbReference type="PANTHER" id="PTHR19376:SF32">
    <property type="entry name" value="DNA-DIRECTED RNA POLYMERASE III SUBUNIT RPC1"/>
    <property type="match status" value="1"/>
</dbReference>
<keyword evidence="3 6" id="KW-0548">Nucleotidyltransferase</keyword>
<organismHost>
    <name type="scientific">Pleuronectoidei</name>
    <dbReference type="NCBI Taxonomy" id="30942"/>
</organismHost>
<dbReference type="PANTHER" id="PTHR19376">
    <property type="entry name" value="DNA-DIRECTED RNA POLYMERASE"/>
    <property type="match status" value="1"/>
</dbReference>
<evidence type="ECO:0000259" key="7">
    <source>
        <dbReference type="SMART" id="SM00663"/>
    </source>
</evidence>
<evidence type="ECO:0000313" key="8">
    <source>
        <dbReference type="EMBL" id="AAA92868.1"/>
    </source>
</evidence>
<dbReference type="SUPFAM" id="SSF64484">
    <property type="entry name" value="beta and beta-prime subunits of DNA dependent RNA-polymerase"/>
    <property type="match status" value="1"/>
</dbReference>
<proteinExistence type="inferred from homology"/>
<dbReference type="Gene3D" id="1.10.150.390">
    <property type="match status" value="1"/>
</dbReference>
<keyword evidence="1 6" id="KW-0240">DNA-directed RNA polymerase</keyword>
<dbReference type="SMART" id="SM00663">
    <property type="entry name" value="RPOLA_N"/>
    <property type="match status" value="1"/>
</dbReference>
<dbReference type="GO" id="GO:0003677">
    <property type="term" value="F:DNA binding"/>
    <property type="evidence" value="ECO:0007669"/>
    <property type="project" value="InterPro"/>
</dbReference>
<dbReference type="InterPro" id="IPR007083">
    <property type="entry name" value="RNA_pol_Rpb1_4"/>
</dbReference>
<dbReference type="Gene3D" id="6.10.250.2940">
    <property type="match status" value="1"/>
</dbReference>